<dbReference type="Proteomes" id="UP000481583">
    <property type="component" value="Unassembled WGS sequence"/>
</dbReference>
<reference evidence="1 2" key="1">
    <citation type="submission" date="2020-02" db="EMBL/GenBank/DDBJ databases">
        <title>Whole-genome analyses of novel actinobacteria.</title>
        <authorList>
            <person name="Sahin N."/>
        </authorList>
    </citation>
    <scope>NUCLEOTIDE SEQUENCE [LARGE SCALE GENOMIC DNA]</scope>
    <source>
        <strain evidence="1 2">A7024</strain>
    </source>
</reference>
<comment type="caution">
    <text evidence="1">The sequence shown here is derived from an EMBL/GenBank/DDBJ whole genome shotgun (WGS) entry which is preliminary data.</text>
</comment>
<evidence type="ECO:0000313" key="2">
    <source>
        <dbReference type="Proteomes" id="UP000481583"/>
    </source>
</evidence>
<organism evidence="1 2">
    <name type="scientific">Streptomyces coryli</name>
    <dbReference type="NCBI Taxonomy" id="1128680"/>
    <lineage>
        <taxon>Bacteria</taxon>
        <taxon>Bacillati</taxon>
        <taxon>Actinomycetota</taxon>
        <taxon>Actinomycetes</taxon>
        <taxon>Kitasatosporales</taxon>
        <taxon>Streptomycetaceae</taxon>
        <taxon>Streptomyces</taxon>
    </lineage>
</organism>
<accession>A0A6G4U0P2</accession>
<keyword evidence="2" id="KW-1185">Reference proteome</keyword>
<name>A0A6G4U0P2_9ACTN</name>
<protein>
    <submittedName>
        <fullName evidence="1">Uncharacterized protein</fullName>
    </submittedName>
</protein>
<evidence type="ECO:0000313" key="1">
    <source>
        <dbReference type="EMBL" id="NGN65276.1"/>
    </source>
</evidence>
<dbReference type="AlphaFoldDB" id="A0A6G4U0P2"/>
<dbReference type="EMBL" id="JAAKZV010000057">
    <property type="protein sequence ID" value="NGN65276.1"/>
    <property type="molecule type" value="Genomic_DNA"/>
</dbReference>
<gene>
    <name evidence="1" type="ORF">G5C51_15380</name>
</gene>
<dbReference type="RefSeq" id="WP_165237554.1">
    <property type="nucleotide sequence ID" value="NZ_JAAKZV010000057.1"/>
</dbReference>
<proteinExistence type="predicted"/>
<sequence length="111" mass="12046">MLESLDTYDIFRVVCPDCGQPIALLEGEDRLPDHGRTAALFNPFGISVCEGAGRPVAEARPADDGSEVEEQEAGVLLSLPEGLDWRRQPFSHAGGARPVRVHIPAQLRRTA</sequence>